<evidence type="ECO:0000313" key="9">
    <source>
        <dbReference type="EMBL" id="SET06844.1"/>
    </source>
</evidence>
<evidence type="ECO:0000256" key="5">
    <source>
        <dbReference type="ARBA" id="ARBA00022692"/>
    </source>
</evidence>
<dbReference type="Pfam" id="PF04066">
    <property type="entry name" value="MrpF_PhaF"/>
    <property type="match status" value="1"/>
</dbReference>
<organism evidence="9 10">
    <name type="scientific">Natronincola peptidivorans</name>
    <dbReference type="NCBI Taxonomy" id="426128"/>
    <lineage>
        <taxon>Bacteria</taxon>
        <taxon>Bacillati</taxon>
        <taxon>Bacillota</taxon>
        <taxon>Clostridia</taxon>
        <taxon>Peptostreptococcales</taxon>
        <taxon>Natronincolaceae</taxon>
        <taxon>Natronincola</taxon>
    </lineage>
</organism>
<evidence type="ECO:0000256" key="1">
    <source>
        <dbReference type="ARBA" id="ARBA00004651"/>
    </source>
</evidence>
<dbReference type="InterPro" id="IPR007208">
    <property type="entry name" value="MrpF/PhaF-like"/>
</dbReference>
<evidence type="ECO:0000256" key="6">
    <source>
        <dbReference type="ARBA" id="ARBA00022989"/>
    </source>
</evidence>
<sequence>MIFNALTAMAVFLAVLAFFSLYKAYDGPTAADRVVAINVISTKVAILIAILAVTTNQEAFVDVALIYAMMGFVATVCVSKYIEKGKLF</sequence>
<feature type="transmembrane region" description="Helical" evidence="8">
    <location>
        <begin position="59"/>
        <end position="82"/>
    </location>
</feature>
<proteinExistence type="inferred from homology"/>
<comment type="subcellular location">
    <subcellularLocation>
        <location evidence="1">Cell membrane</location>
        <topology evidence="1">Multi-pass membrane protein</topology>
    </subcellularLocation>
</comment>
<evidence type="ECO:0000256" key="4">
    <source>
        <dbReference type="ARBA" id="ARBA00022475"/>
    </source>
</evidence>
<dbReference type="GO" id="GO:0015385">
    <property type="term" value="F:sodium:proton antiporter activity"/>
    <property type="evidence" value="ECO:0007669"/>
    <property type="project" value="TreeGrafter"/>
</dbReference>
<keyword evidence="7 8" id="KW-0472">Membrane</keyword>
<dbReference type="GO" id="GO:0005886">
    <property type="term" value="C:plasma membrane"/>
    <property type="evidence" value="ECO:0007669"/>
    <property type="project" value="UniProtKB-SubCell"/>
</dbReference>
<protein>
    <submittedName>
        <fullName evidence="9">Multisubunit sodium/proton antiporter, MrpF subunit</fullName>
    </submittedName>
</protein>
<dbReference type="STRING" id="426128.SAMN05660297_01290"/>
<dbReference type="EMBL" id="FOHU01000004">
    <property type="protein sequence ID" value="SET06844.1"/>
    <property type="molecule type" value="Genomic_DNA"/>
</dbReference>
<keyword evidence="4" id="KW-1003">Cell membrane</keyword>
<dbReference type="PANTHER" id="PTHR34702">
    <property type="entry name" value="NA(+)/H(+) ANTIPORTER SUBUNIT F1"/>
    <property type="match status" value="1"/>
</dbReference>
<evidence type="ECO:0000313" key="10">
    <source>
        <dbReference type="Proteomes" id="UP000199568"/>
    </source>
</evidence>
<dbReference type="AlphaFoldDB" id="A0A1I0BJ30"/>
<comment type="similarity">
    <text evidence="2">Belongs to the CPA3 antiporters (TC 2.A.63) subunit F family.</text>
</comment>
<feature type="transmembrane region" description="Helical" evidence="8">
    <location>
        <begin position="34"/>
        <end position="53"/>
    </location>
</feature>
<evidence type="ECO:0000256" key="7">
    <source>
        <dbReference type="ARBA" id="ARBA00023136"/>
    </source>
</evidence>
<dbReference type="PANTHER" id="PTHR34702:SF1">
    <property type="entry name" value="NA(+)_H(+) ANTIPORTER SUBUNIT F"/>
    <property type="match status" value="1"/>
</dbReference>
<reference evidence="9 10" key="1">
    <citation type="submission" date="2016-10" db="EMBL/GenBank/DDBJ databases">
        <authorList>
            <person name="de Groot N.N."/>
        </authorList>
    </citation>
    <scope>NUCLEOTIDE SEQUENCE [LARGE SCALE GENOMIC DNA]</scope>
    <source>
        <strain evidence="9 10">DSM 18979</strain>
    </source>
</reference>
<name>A0A1I0BJ30_9FIRM</name>
<keyword evidence="10" id="KW-1185">Reference proteome</keyword>
<evidence type="ECO:0000256" key="2">
    <source>
        <dbReference type="ARBA" id="ARBA00009212"/>
    </source>
</evidence>
<accession>A0A1I0BJ30</accession>
<dbReference type="OrthoDB" id="9799958at2"/>
<feature type="transmembrane region" description="Helical" evidence="8">
    <location>
        <begin position="6"/>
        <end position="22"/>
    </location>
</feature>
<keyword evidence="5 8" id="KW-0812">Transmembrane</keyword>
<keyword evidence="6 8" id="KW-1133">Transmembrane helix</keyword>
<evidence type="ECO:0000256" key="3">
    <source>
        <dbReference type="ARBA" id="ARBA00022448"/>
    </source>
</evidence>
<dbReference type="RefSeq" id="WP_090441057.1">
    <property type="nucleotide sequence ID" value="NZ_FOHU01000004.1"/>
</dbReference>
<dbReference type="Proteomes" id="UP000199568">
    <property type="component" value="Unassembled WGS sequence"/>
</dbReference>
<gene>
    <name evidence="9" type="ORF">SAMN05660297_01290</name>
</gene>
<evidence type="ECO:0000256" key="8">
    <source>
        <dbReference type="SAM" id="Phobius"/>
    </source>
</evidence>
<keyword evidence="3" id="KW-0813">Transport</keyword>